<dbReference type="OrthoDB" id="5859763at2759"/>
<evidence type="ECO:0000256" key="3">
    <source>
        <dbReference type="ARBA" id="ARBA00022695"/>
    </source>
</evidence>
<dbReference type="Pfam" id="PF00665">
    <property type="entry name" value="rve"/>
    <property type="match status" value="1"/>
</dbReference>
<dbReference type="FunFam" id="3.30.70.270:FF:000020">
    <property type="entry name" value="Transposon Tf2-6 polyprotein-like Protein"/>
    <property type="match status" value="1"/>
</dbReference>
<accession>A0A090MR62</accession>
<dbReference type="Gene3D" id="3.10.10.10">
    <property type="entry name" value="HIV Type 1 Reverse Transcriptase, subunit A, domain 1"/>
    <property type="match status" value="1"/>
</dbReference>
<evidence type="ECO:0000256" key="1">
    <source>
        <dbReference type="ARBA" id="ARBA00012493"/>
    </source>
</evidence>
<dbReference type="SUPFAM" id="SSF53098">
    <property type="entry name" value="Ribonuclease H-like"/>
    <property type="match status" value="1"/>
</dbReference>
<dbReference type="PROSITE" id="PS50994">
    <property type="entry name" value="INTEGRASE"/>
    <property type="match status" value="1"/>
</dbReference>
<dbReference type="InterPro" id="IPR043502">
    <property type="entry name" value="DNA/RNA_pol_sf"/>
</dbReference>
<dbReference type="SUPFAM" id="SSF50630">
    <property type="entry name" value="Acid proteases"/>
    <property type="match status" value="1"/>
</dbReference>
<protein>
    <recommendedName>
        <fullName evidence="1">RNA-directed DNA polymerase</fullName>
        <ecNumber evidence="1">2.7.7.49</ecNumber>
    </recommendedName>
</protein>
<dbReference type="Gene3D" id="2.40.70.10">
    <property type="entry name" value="Acid Proteases"/>
    <property type="match status" value="1"/>
</dbReference>
<keyword evidence="6" id="KW-0511">Multifunctional enzyme</keyword>
<proteinExistence type="predicted"/>
<name>A0A090MR62_STRRB</name>
<dbReference type="InterPro" id="IPR001584">
    <property type="entry name" value="Integrase_cat-core"/>
</dbReference>
<feature type="compositionally biased region" description="Basic residues" evidence="8">
    <location>
        <begin position="2062"/>
        <end position="2072"/>
    </location>
</feature>
<dbReference type="CDD" id="cd01647">
    <property type="entry name" value="RT_LTR"/>
    <property type="match status" value="1"/>
</dbReference>
<dbReference type="Pfam" id="PF17919">
    <property type="entry name" value="RT_RNaseH_2"/>
    <property type="match status" value="1"/>
</dbReference>
<evidence type="ECO:0000256" key="6">
    <source>
        <dbReference type="ARBA" id="ARBA00023268"/>
    </source>
</evidence>
<organism evidence="11">
    <name type="scientific">Strongyloides ratti</name>
    <name type="common">Parasitic roundworm</name>
    <dbReference type="NCBI Taxonomy" id="34506"/>
    <lineage>
        <taxon>Eukaryota</taxon>
        <taxon>Metazoa</taxon>
        <taxon>Ecdysozoa</taxon>
        <taxon>Nematoda</taxon>
        <taxon>Chromadorea</taxon>
        <taxon>Rhabditida</taxon>
        <taxon>Tylenchina</taxon>
        <taxon>Panagrolaimomorpha</taxon>
        <taxon>Strongyloidoidea</taxon>
        <taxon>Strongyloididae</taxon>
        <taxon>Strongyloides</taxon>
    </lineage>
</organism>
<keyword evidence="4" id="KW-0540">Nuclease</keyword>
<feature type="compositionally biased region" description="Polar residues" evidence="8">
    <location>
        <begin position="281"/>
        <end position="302"/>
    </location>
</feature>
<evidence type="ECO:0000313" key="14">
    <source>
        <dbReference type="WormBase" id="SRAE_X000240100"/>
    </source>
</evidence>
<dbReference type="PANTHER" id="PTHR37984:SF5">
    <property type="entry name" value="PROTEIN NYNRIN-LIKE"/>
    <property type="match status" value="1"/>
</dbReference>
<dbReference type="GO" id="GO:0015074">
    <property type="term" value="P:DNA integration"/>
    <property type="evidence" value="ECO:0007669"/>
    <property type="project" value="InterPro"/>
</dbReference>
<keyword evidence="12" id="KW-1185">Reference proteome</keyword>
<keyword evidence="5" id="KW-0378">Hydrolase</keyword>
<dbReference type="WBParaSite" id="SRAE_X000240100.1">
    <property type="protein sequence ID" value="SRAE_X000240100.1"/>
    <property type="gene ID" value="WBGene00267987"/>
</dbReference>
<evidence type="ECO:0000313" key="12">
    <source>
        <dbReference type="Proteomes" id="UP000035682"/>
    </source>
</evidence>
<dbReference type="Proteomes" id="UP000035682">
    <property type="component" value="Unplaced"/>
</dbReference>
<dbReference type="Gene3D" id="1.10.340.70">
    <property type="match status" value="1"/>
</dbReference>
<dbReference type="WormBase" id="SRAE_X000240100">
    <property type="protein sequence ID" value="SRP11841"/>
    <property type="gene ID" value="WBGene00267987"/>
</dbReference>
<dbReference type="InterPro" id="IPR041588">
    <property type="entry name" value="Integrase_H2C2"/>
</dbReference>
<feature type="compositionally biased region" description="Polar residues" evidence="8">
    <location>
        <begin position="2047"/>
        <end position="2060"/>
    </location>
</feature>
<dbReference type="GO" id="GO:0003677">
    <property type="term" value="F:DNA binding"/>
    <property type="evidence" value="ECO:0007669"/>
    <property type="project" value="InterPro"/>
</dbReference>
<reference evidence="11" key="1">
    <citation type="submission" date="2014-09" db="EMBL/GenBank/DDBJ databases">
        <authorList>
            <person name="Aslett A.Martin."/>
        </authorList>
    </citation>
    <scope>NUCLEOTIDE SEQUENCE</scope>
    <source>
        <strain evidence="11">ED321 Heterogonic</strain>
    </source>
</reference>
<evidence type="ECO:0000259" key="9">
    <source>
        <dbReference type="PROSITE" id="PS50878"/>
    </source>
</evidence>
<feature type="domain" description="Reverse transcriptase" evidence="9">
    <location>
        <begin position="1261"/>
        <end position="1437"/>
    </location>
</feature>
<evidence type="ECO:0000313" key="11">
    <source>
        <dbReference type="EMBL" id="CEF60668.1"/>
    </source>
</evidence>
<evidence type="ECO:0000313" key="13">
    <source>
        <dbReference type="WBParaSite" id="SRAE_X000240100.1"/>
    </source>
</evidence>
<keyword evidence="2" id="KW-0808">Transferase</keyword>
<feature type="coiled-coil region" evidence="7">
    <location>
        <begin position="560"/>
        <end position="594"/>
    </location>
</feature>
<dbReference type="PROSITE" id="PS50878">
    <property type="entry name" value="RT_POL"/>
    <property type="match status" value="1"/>
</dbReference>
<dbReference type="InterPro" id="IPR017956">
    <property type="entry name" value="AT_hook_DNA-bd_motif"/>
</dbReference>
<feature type="region of interest" description="Disordered" evidence="8">
    <location>
        <begin position="1958"/>
        <end position="1977"/>
    </location>
</feature>
<feature type="compositionally biased region" description="Basic residues" evidence="8">
    <location>
        <begin position="2088"/>
        <end position="2104"/>
    </location>
</feature>
<dbReference type="Gene3D" id="3.30.420.10">
    <property type="entry name" value="Ribonuclease H-like superfamily/Ribonuclease H"/>
    <property type="match status" value="1"/>
</dbReference>
<dbReference type="Pfam" id="PF00078">
    <property type="entry name" value="RVT_1"/>
    <property type="match status" value="1"/>
</dbReference>
<dbReference type="InterPro" id="IPR021109">
    <property type="entry name" value="Peptidase_aspartic_dom_sf"/>
</dbReference>
<feature type="domain" description="Integrase catalytic" evidence="10">
    <location>
        <begin position="1776"/>
        <end position="1933"/>
    </location>
</feature>
<dbReference type="SMART" id="SM00384">
    <property type="entry name" value="AT_hook"/>
    <property type="match status" value="3"/>
</dbReference>
<dbReference type="PANTHER" id="PTHR37984">
    <property type="entry name" value="PROTEIN CBG26694"/>
    <property type="match status" value="1"/>
</dbReference>
<sequence length="2135" mass="242052">MKPLWIQQQREALNLSATDQQQLLTQQKEQLSTLYKQHQMDIHIYGTQYPLPLMNVDDVLTSLPPHEKELDEIFCREIGKLVPLLTSSTINGVELYIARLSSVMSALAKTPARKQILDRIAAPYLSSLLLKENGLVSSYLSLVNESIPDDQKTLLGSLRYIVTLMSNDGHRGNLGSHIKPPYQADKPIGTYATQFEQFVQRIDGIRMDSLEMLTNHALNGERRRQFVRGLSGNLRILVETPSIDTSWHAFKQAYFNGYIRLHPNTSLFGKPHHQQDRNTRKTPPNGNRQHKQPSAPSTSARNHTAAPPKRHFNKPNRPFDKKPQFQSPSFLHTHPASTVKDNSKVRRQRSKKNQVNAITTEMKSQRSMLQALMDKLNFFDVPHTAVTVVCLLTLCMAVNGWECASIPPHYPLLYRQGTYSFAGSRAVEASEMHTVCTPELFHPALLVDSILISQDNFFALETKVAPYEDSDPPISCRPLVAMSNLSTSDIFLTKHLETTFSESTFLNFLDIYAYHHAFNFSCPSNNEMETQIPDGKVVPPSPIRKRKRPLDIDVLSSPEYAKLRQSHSISSDKIRDLENEVSRLQFQLSAAGKDLADFKSQSETREKKIKVHLDRLPHAETDLAQARDQLASSKDALAAQMKLHKDTLTELETLRENYNRHVSLADGAKNALLEFQTRTLQQAGTEKKLHETELHSMRNKHAQAIDDLKQQATTKCNQLIEASEKKMQQQCDLQRKRDSTEFAKEKTRLSEAATTKLKSELDKMKLIYDKEIAAVKETIKTSAGDKMEMDDDDNLIKRIADQARKISSLQQLLAIKTEQETPSSTHNPELCTSYNNFVIFMDHLKRMELTDAMLTLPRSIVSLLTFLSTLLGTKIWSNRSHNKLPQHNARATAPSPKTDYSAPLLSPAKWKFGDGPVPASVNAVLSEALPRLRIIMGNLPITLLLDTGASINVCSLSIAKQIDKEYILARHPTSATAYSANGTELSLHEIIHLRIPIGQDHYNIICHVSPHVSHDLILGQPGLKAFGDFSISWKHGRIHLGSHSFPISNAYPFKLTSNTDLPPHSTNILNPRIDAPVNVLLDAVYTVASPYFKGSNQLVTYNAISPVIDNQINFVINNIGANPVALYDKTTLGYVTLVESLSETDLRITNDGYSSDEADICDRLPPYPTSLPNQQLQKSDFLSQVQLPPDALSKDQLSRLHDILWTHRSVFHEFNPTPGRYNGPETLELRTAPHDIPKPIRAPRYSVEKENEIKRQVDDMLKHDMIEPSRTPYLSRINLVKKKNNEWRFVVDFRSINKLIVPQSHHIPRIDTILDKASGKQYYTSLDLKNGFHQLTLDKDSRYLTGFPTHIGIFQYKRIPMGLVGSPDFFNHIVEKLFKSSNNFVYLDDILLTDNSIDEHLENINTALSKALSFDFRFSLTKCLFFQQSLEYLGFIISKDGIQPNPKKTAALRNKPIPSNEKELRSFLGAANYYRKHIPGYSKLANILYDCTSQFLWTSKHTEAFENIKAALADACTLSPPDDSAPYTIVTDASTQGIGAALMQNNRPIAFTSRTLKNAELMYAPVQLEALGLVFALKSFSPYIYGKRTTVLTDQSSLLSLMTKTDVSNILDRYKNYIMGFDIDIRYIKGSDNAVADYLSRSVFSVEVTPIDEKYHSVFPKTTNYFQTPYIVSQFPQFLNDNEQLDYPDCKIQSRGKTGIYVPQILRFMLLSLWHEHPLLGNHSGYEKGVRKFKDIFLWPSMDNDIKKIWSTCSKCLKSKTQSPLMAPVSTKTIPIPPHPWHTLSLDHIVIDENNNALVAIDEFSKFVTLIHTTNLGAITAINSLERIFFLIGFPDVIKTDNGPAFISNPFQLFCNTYGIKHYTVSAYNHQGNGIVERFNRIIREAIRLYPKTDIKLLLHSTQYAHNFGYTTTQEGKPKEYILTTTDKWLQEPYINTSLSGRYDLLLYLKSLITSSTKQNPAETPQRIPPGTLVFRRNPTAHKNSEQYEGPYEVIEHIHGDSYIIQKLSFKGRRIESAFKTNARLLKLAPKHFSLSTPNDTPLEETTPPSLQAEVSTENIKSTKKRGRPKKAYNKESIPPQKEPKTDIKKKRGRPRKLTRKTTNKNKSPSVNETVKEMKKRGRPRKIITEELSNE</sequence>
<dbReference type="CDD" id="cd00303">
    <property type="entry name" value="retropepsin_like"/>
    <property type="match status" value="1"/>
</dbReference>
<dbReference type="EMBL" id="LN609400">
    <property type="protein sequence ID" value="CEF60668.1"/>
    <property type="molecule type" value="Genomic_DNA"/>
</dbReference>
<keyword evidence="7" id="KW-0175">Coiled coil</keyword>
<dbReference type="InterPro" id="IPR041577">
    <property type="entry name" value="RT_RNaseH_2"/>
</dbReference>
<evidence type="ECO:0000259" key="10">
    <source>
        <dbReference type="PROSITE" id="PS50994"/>
    </source>
</evidence>
<keyword evidence="3" id="KW-0548">Nucleotidyltransferase</keyword>
<feature type="region of interest" description="Disordered" evidence="8">
    <location>
        <begin position="2033"/>
        <end position="2135"/>
    </location>
</feature>
<dbReference type="GO" id="GO:0004519">
    <property type="term" value="F:endonuclease activity"/>
    <property type="evidence" value="ECO:0007669"/>
    <property type="project" value="UniProtKB-KW"/>
</dbReference>
<dbReference type="InterPro" id="IPR043128">
    <property type="entry name" value="Rev_trsase/Diguanyl_cyclase"/>
</dbReference>
<dbReference type="InterPro" id="IPR036397">
    <property type="entry name" value="RNaseH_sf"/>
</dbReference>
<dbReference type="GO" id="GO:0042575">
    <property type="term" value="C:DNA polymerase complex"/>
    <property type="evidence" value="ECO:0007669"/>
    <property type="project" value="UniProtKB-ARBA"/>
</dbReference>
<dbReference type="InterPro" id="IPR012337">
    <property type="entry name" value="RNaseH-like_sf"/>
</dbReference>
<dbReference type="InterPro" id="IPR000477">
    <property type="entry name" value="RT_dom"/>
</dbReference>
<keyword evidence="5" id="KW-0255">Endonuclease</keyword>
<dbReference type="Pfam" id="PF17921">
    <property type="entry name" value="Integrase_H2C2"/>
    <property type="match status" value="1"/>
</dbReference>
<dbReference type="CTD" id="36385481"/>
<dbReference type="RefSeq" id="XP_024499877.1">
    <property type="nucleotide sequence ID" value="XM_024645612.1"/>
</dbReference>
<evidence type="ECO:0000256" key="4">
    <source>
        <dbReference type="ARBA" id="ARBA00022722"/>
    </source>
</evidence>
<dbReference type="EC" id="2.7.7.49" evidence="1"/>
<gene>
    <name evidence="11 13 14" type="ORF">SRAE_X000240100</name>
</gene>
<dbReference type="GeneID" id="36385481"/>
<feature type="region of interest" description="Disordered" evidence="8">
    <location>
        <begin position="266"/>
        <end position="355"/>
    </location>
</feature>
<feature type="compositionally biased region" description="Polar residues" evidence="8">
    <location>
        <begin position="324"/>
        <end position="340"/>
    </location>
</feature>
<evidence type="ECO:0000256" key="5">
    <source>
        <dbReference type="ARBA" id="ARBA00022759"/>
    </source>
</evidence>
<evidence type="ECO:0000256" key="8">
    <source>
        <dbReference type="SAM" id="MobiDB-lite"/>
    </source>
</evidence>
<dbReference type="SUPFAM" id="SSF56672">
    <property type="entry name" value="DNA/RNA polymerases"/>
    <property type="match status" value="1"/>
</dbReference>
<dbReference type="Gene3D" id="3.30.70.270">
    <property type="match status" value="2"/>
</dbReference>
<evidence type="ECO:0000256" key="2">
    <source>
        <dbReference type="ARBA" id="ARBA00022679"/>
    </source>
</evidence>
<keyword evidence="11" id="KW-0695">RNA-directed DNA polymerase</keyword>
<dbReference type="InterPro" id="IPR050951">
    <property type="entry name" value="Retrovirus_Pol_polyprotein"/>
</dbReference>
<reference evidence="13" key="3">
    <citation type="submission" date="2020-12" db="UniProtKB">
        <authorList>
            <consortium name="WormBaseParasite"/>
        </authorList>
    </citation>
    <scope>IDENTIFICATION</scope>
</reference>
<evidence type="ECO:0000256" key="7">
    <source>
        <dbReference type="SAM" id="Coils"/>
    </source>
</evidence>
<dbReference type="CDD" id="cd09274">
    <property type="entry name" value="RNase_HI_RT_Ty3"/>
    <property type="match status" value="1"/>
</dbReference>
<dbReference type="GO" id="GO:0003964">
    <property type="term" value="F:RNA-directed DNA polymerase activity"/>
    <property type="evidence" value="ECO:0007669"/>
    <property type="project" value="UniProtKB-KW"/>
</dbReference>
<reference evidence="12" key="2">
    <citation type="submission" date="2014-09" db="EMBL/GenBank/DDBJ databases">
        <authorList>
            <person name="Martin A.A."/>
        </authorList>
    </citation>
    <scope>NUCLEOTIDE SEQUENCE</scope>
    <source>
        <strain evidence="12">ED321</strain>
    </source>
</reference>